<dbReference type="SUPFAM" id="SSF81631">
    <property type="entry name" value="PAP/OAS1 substrate-binding domain"/>
    <property type="match status" value="1"/>
</dbReference>
<keyword evidence="3 10" id="KW-0548">Nucleotidyltransferase</keyword>
<protein>
    <recommendedName>
        <fullName evidence="10">CCA-adding enzyme</fullName>
        <ecNumber evidence="10">2.7.7.72</ecNumber>
    </recommendedName>
    <alternativeName>
        <fullName evidence="10">CCA tRNA nucleotidyltransferase</fullName>
    </alternativeName>
    <alternativeName>
        <fullName evidence="10">tRNA CCA-pyrophosphorylase</fullName>
    </alternativeName>
    <alternativeName>
        <fullName evidence="10">tRNA adenylyl-/cytidylyl- transferase</fullName>
    </alternativeName>
    <alternativeName>
        <fullName evidence="10">tRNA nucleotidyltransferase</fullName>
    </alternativeName>
    <alternativeName>
        <fullName evidence="10">tRNA-NT</fullName>
    </alternativeName>
</protein>
<dbReference type="EC" id="2.7.7.72" evidence="10"/>
<keyword evidence="15" id="KW-1185">Reference proteome</keyword>
<dbReference type="InterPro" id="IPR042090">
    <property type="entry name" value="CCA_tRNA_nucleotrans_2"/>
</dbReference>
<dbReference type="Pfam" id="PF21133">
    <property type="entry name" value="CAA_C"/>
    <property type="match status" value="1"/>
</dbReference>
<feature type="binding site" evidence="10">
    <location>
        <position position="44"/>
    </location>
    <ligand>
        <name>Mg(2+)</name>
        <dbReference type="ChEBI" id="CHEBI:18420"/>
    </ligand>
</feature>
<feature type="binding site" evidence="10">
    <location>
        <position position="131"/>
    </location>
    <ligand>
        <name>ATP</name>
        <dbReference type="ChEBI" id="CHEBI:30616"/>
    </ligand>
</feature>
<sequence>MAFVAEKIVARIEELAEAMGVECEPILAGSAARGTWLSGDHDLDVFIGVPEGSPLLPALEMGRLVAPEHEERYAEHAYVRATFEGFQIDLVPCYLVEDASKIISAVDRTPFHSRYVSARIGGLEDEVLLTKQFMKGIGVYGSELKVGGFSGYLAELLIIRYGTFLAVLEEAGLWRPGEVMDLSAHSSRDHADPLVVVDPVDPARNVAAALTLDRMFTFVSASRLFLEEPDLDFFFPSPPAPLNDQELREELDRRKSTLLLLEFPAPDQVEDVIFPQLRKAEESVRALFHRSGFSVLRSDADWHKEVSFEMGDGNGGRRSKICGVIRILFELEVATLPEVERRVGPPAWEAEHAKKFVESHPHPLSGPYVQDGRVVVEVPRRFVLASDLLEGRVASLSMGRHLGRELKRRYKIYGGIELLKIEDPEFRAFLARYFSARQKIG</sequence>
<keyword evidence="6 10" id="KW-0692">RNA repair</keyword>
<feature type="binding site" evidence="10">
    <location>
        <position position="30"/>
    </location>
    <ligand>
        <name>ATP</name>
        <dbReference type="ChEBI" id="CHEBI:30616"/>
    </ligand>
</feature>
<feature type="binding site" evidence="10">
    <location>
        <position position="140"/>
    </location>
    <ligand>
        <name>ATP</name>
        <dbReference type="ChEBI" id="CHEBI:30616"/>
    </ligand>
</feature>
<keyword evidence="4 10" id="KW-0479">Metal-binding</keyword>
<dbReference type="Gene3D" id="3.30.460.10">
    <property type="entry name" value="Beta Polymerase, domain 2"/>
    <property type="match status" value="1"/>
</dbReference>
<comment type="similarity">
    <text evidence="10">Belongs to the tRNA nucleotidyltransferase/poly(A) polymerase family. Archaeal CCA-adding enzyme subfamily.</text>
</comment>
<dbReference type="SUPFAM" id="SSF81301">
    <property type="entry name" value="Nucleotidyltransferase"/>
    <property type="match status" value="1"/>
</dbReference>
<gene>
    <name evidence="10 14" type="primary">cca</name>
    <name evidence="14" type="ORF">P0O24_03425</name>
</gene>
<reference evidence="14 15" key="1">
    <citation type="submission" date="2023-03" db="EMBL/GenBank/DDBJ databases">
        <title>Whole genome sequencing of Methanotrichaceae archaeon M04Ac.</title>
        <authorList>
            <person name="Khomyakova M.A."/>
            <person name="Merkel A.Y."/>
            <person name="Slobodkin A.I."/>
        </authorList>
    </citation>
    <scope>NUCLEOTIDE SEQUENCE [LARGE SCALE GENOMIC DNA]</scope>
    <source>
        <strain evidence="14 15">M04Ac</strain>
    </source>
</reference>
<dbReference type="InterPro" id="IPR006116">
    <property type="entry name" value="NT_2-5OAS_ClassI-CCAase"/>
</dbReference>
<keyword evidence="5 10" id="KW-0547">Nucleotide-binding</keyword>
<comment type="catalytic activity">
    <reaction evidence="10">
        <text>a tRNA precursor + 2 CTP + ATP = a tRNA with a 3' CCA end + 3 diphosphate</text>
        <dbReference type="Rhea" id="RHEA:14433"/>
        <dbReference type="Rhea" id="RHEA-COMP:10465"/>
        <dbReference type="Rhea" id="RHEA-COMP:10468"/>
        <dbReference type="ChEBI" id="CHEBI:30616"/>
        <dbReference type="ChEBI" id="CHEBI:33019"/>
        <dbReference type="ChEBI" id="CHEBI:37563"/>
        <dbReference type="ChEBI" id="CHEBI:74896"/>
        <dbReference type="ChEBI" id="CHEBI:83071"/>
        <dbReference type="EC" id="2.7.7.72"/>
    </reaction>
</comment>
<feature type="binding site" evidence="10">
    <location>
        <position position="112"/>
    </location>
    <ligand>
        <name>ATP</name>
        <dbReference type="ChEBI" id="CHEBI:30616"/>
    </ligand>
</feature>
<feature type="binding site" evidence="10">
    <location>
        <position position="89"/>
    </location>
    <ligand>
        <name>Mg(2+)</name>
        <dbReference type="ChEBI" id="CHEBI:18420"/>
    </ligand>
</feature>
<dbReference type="EMBL" id="JARFPL010000007">
    <property type="protein sequence ID" value="MDF0592629.1"/>
    <property type="molecule type" value="Genomic_DNA"/>
</dbReference>
<comment type="cofactor">
    <cofactor evidence="10">
        <name>Mg(2+)</name>
        <dbReference type="ChEBI" id="CHEBI:18420"/>
    </cofactor>
</comment>
<feature type="binding site" evidence="10">
    <location>
        <position position="30"/>
    </location>
    <ligand>
        <name>CTP</name>
        <dbReference type="ChEBI" id="CHEBI:37563"/>
    </ligand>
</feature>
<dbReference type="GO" id="GO:0004810">
    <property type="term" value="F:CCA tRNA nucleotidyltransferase activity"/>
    <property type="evidence" value="ECO:0007669"/>
    <property type="project" value="UniProtKB-EC"/>
</dbReference>
<dbReference type="InterPro" id="IPR008229">
    <property type="entry name" value="CCA-adding_arc"/>
</dbReference>
<keyword evidence="1 10" id="KW-0808">Transferase</keyword>
<feature type="binding site" evidence="10">
    <location>
        <position position="42"/>
    </location>
    <ligand>
        <name>Mg(2+)</name>
        <dbReference type="ChEBI" id="CHEBI:18420"/>
    </ligand>
</feature>
<feature type="binding site" evidence="10">
    <location>
        <position position="131"/>
    </location>
    <ligand>
        <name>CTP</name>
        <dbReference type="ChEBI" id="CHEBI:37563"/>
    </ligand>
</feature>
<dbReference type="HAMAP" id="MF_01264">
    <property type="entry name" value="CCA_arch"/>
    <property type="match status" value="1"/>
</dbReference>
<feature type="domain" description="Polymerase nucleotidyl transferase" evidence="11">
    <location>
        <begin position="26"/>
        <end position="112"/>
    </location>
</feature>
<dbReference type="NCBIfam" id="TIGR03671">
    <property type="entry name" value="cca_archaeal"/>
    <property type="match status" value="1"/>
</dbReference>
<dbReference type="InterPro" id="IPR015329">
    <property type="entry name" value="tRNA_NucTransf2"/>
</dbReference>
<evidence type="ECO:0000256" key="10">
    <source>
        <dbReference type="HAMAP-Rule" id="MF_01264"/>
    </source>
</evidence>
<accession>A0ABT5XD41</accession>
<dbReference type="PANTHER" id="PTHR39643">
    <property type="entry name" value="CCA-ADDING ENZYME"/>
    <property type="match status" value="1"/>
</dbReference>
<evidence type="ECO:0000256" key="4">
    <source>
        <dbReference type="ARBA" id="ARBA00022723"/>
    </source>
</evidence>
<evidence type="ECO:0000259" key="11">
    <source>
        <dbReference type="Pfam" id="PF01909"/>
    </source>
</evidence>
<dbReference type="Pfam" id="PF09249">
    <property type="entry name" value="tRNA_NucTransf2"/>
    <property type="match status" value="1"/>
</dbReference>
<feature type="domain" description="tRNA nucleotidyltransferase substrate binding" evidence="12">
    <location>
        <begin position="125"/>
        <end position="235"/>
    </location>
</feature>
<comment type="miscellaneous">
    <text evidence="10">A single active site specifically recognizes both ATP and CTP and is responsible for their addition.</text>
</comment>
<feature type="binding site" evidence="10">
    <location>
        <position position="140"/>
    </location>
    <ligand>
        <name>CTP</name>
        <dbReference type="ChEBI" id="CHEBI:37563"/>
    </ligand>
</feature>
<feature type="binding site" evidence="10">
    <location>
        <position position="112"/>
    </location>
    <ligand>
        <name>CTP</name>
        <dbReference type="ChEBI" id="CHEBI:37563"/>
    </ligand>
</feature>
<proteinExistence type="inferred from homology"/>
<dbReference type="PIRSF" id="PIRSF005335">
    <property type="entry name" value="CCA_arch"/>
    <property type="match status" value="1"/>
</dbReference>
<evidence type="ECO:0000256" key="5">
    <source>
        <dbReference type="ARBA" id="ARBA00022741"/>
    </source>
</evidence>
<keyword evidence="9 10" id="KW-0694">RNA-binding</keyword>
<dbReference type="Gene3D" id="3.30.70.590">
    <property type="entry name" value="Poly(A) polymerase predicted RNA binding domain"/>
    <property type="match status" value="1"/>
</dbReference>
<comment type="function">
    <text evidence="10">Catalyzes the addition and repair of the essential 3'-terminal CCA sequence in tRNAs without using a nucleic acid template. Adds these three nucleotides in the order of C, C, and A to the tRNA nucleotide-73, using CTP and ATP as substrates and producing inorganic pyrophosphate. tRNA 3'-terminal CCA addition is required both for tRNA processing and repair. Also involved in tRNA surveillance by mediating tandem CCA addition to generate a CCACCA at the 3' terminus of unstable tRNAs. While stable tRNAs receive only 3'-terminal CCA, unstable tRNAs are marked with CCACCA and rapidly degraded.</text>
</comment>
<evidence type="ECO:0000313" key="14">
    <source>
        <dbReference type="EMBL" id="MDF0592629.1"/>
    </source>
</evidence>
<feature type="binding site" evidence="10">
    <location>
        <position position="33"/>
    </location>
    <ligand>
        <name>CTP</name>
        <dbReference type="ChEBI" id="CHEBI:37563"/>
    </ligand>
</feature>
<keyword evidence="7 10" id="KW-0067">ATP-binding</keyword>
<dbReference type="Pfam" id="PF01909">
    <property type="entry name" value="NTP_transf_2"/>
    <property type="match status" value="1"/>
</dbReference>
<dbReference type="PANTHER" id="PTHR39643:SF1">
    <property type="entry name" value="CCA-ADDING ENZYME"/>
    <property type="match status" value="1"/>
</dbReference>
<evidence type="ECO:0000256" key="2">
    <source>
        <dbReference type="ARBA" id="ARBA00022694"/>
    </source>
</evidence>
<comment type="caution">
    <text evidence="14">The sequence shown here is derived from an EMBL/GenBank/DDBJ whole genome shotgun (WGS) entry which is preliminary data.</text>
</comment>
<dbReference type="Proteomes" id="UP001215956">
    <property type="component" value="Unassembled WGS sequence"/>
</dbReference>
<evidence type="ECO:0000259" key="12">
    <source>
        <dbReference type="Pfam" id="PF09249"/>
    </source>
</evidence>
<dbReference type="Gene3D" id="3.30.70.1550">
    <property type="entry name" value="Archaeal tRNA CCA-adding enzyme catalytic domain"/>
    <property type="match status" value="1"/>
</dbReference>
<keyword evidence="2 10" id="KW-0819">tRNA processing</keyword>
<evidence type="ECO:0000256" key="6">
    <source>
        <dbReference type="ARBA" id="ARBA00022800"/>
    </source>
</evidence>
<evidence type="ECO:0000256" key="8">
    <source>
        <dbReference type="ARBA" id="ARBA00022842"/>
    </source>
</evidence>
<dbReference type="InterPro" id="IPR011068">
    <property type="entry name" value="NuclTrfase_I-like_C"/>
</dbReference>
<dbReference type="InterPro" id="IPR002934">
    <property type="entry name" value="Polymerase_NTP_transf_dom"/>
</dbReference>
<dbReference type="Gene3D" id="1.10.1410.30">
    <property type="entry name" value="CCA tRNA nucleotidyltransferase, domain 2"/>
    <property type="match status" value="1"/>
</dbReference>
<feature type="binding site" evidence="10">
    <location>
        <position position="33"/>
    </location>
    <ligand>
        <name>ATP</name>
        <dbReference type="ChEBI" id="CHEBI:30616"/>
    </ligand>
</feature>
<evidence type="ECO:0000256" key="3">
    <source>
        <dbReference type="ARBA" id="ARBA00022695"/>
    </source>
</evidence>
<dbReference type="InterPro" id="IPR048833">
    <property type="entry name" value="CAA_C"/>
</dbReference>
<evidence type="ECO:0000313" key="15">
    <source>
        <dbReference type="Proteomes" id="UP001215956"/>
    </source>
</evidence>
<keyword evidence="8 10" id="KW-0460">Magnesium</keyword>
<comment type="subunit">
    <text evidence="10">Homodimer.</text>
</comment>
<dbReference type="InterPro" id="IPR043519">
    <property type="entry name" value="NT_sf"/>
</dbReference>
<evidence type="ECO:0000256" key="7">
    <source>
        <dbReference type="ARBA" id="ARBA00022840"/>
    </source>
</evidence>
<dbReference type="CDD" id="cd05400">
    <property type="entry name" value="NT_2-5OAS_ClassI-CCAase"/>
    <property type="match status" value="1"/>
</dbReference>
<evidence type="ECO:0000256" key="9">
    <source>
        <dbReference type="ARBA" id="ARBA00022884"/>
    </source>
</evidence>
<evidence type="ECO:0000256" key="1">
    <source>
        <dbReference type="ARBA" id="ARBA00022679"/>
    </source>
</evidence>
<dbReference type="RefSeq" id="WP_316968346.1">
    <property type="nucleotide sequence ID" value="NZ_JARFPL010000007.1"/>
</dbReference>
<dbReference type="SUPFAM" id="SSF55003">
    <property type="entry name" value="PAP/Archaeal CCA-adding enzyme, C-terminal domain"/>
    <property type="match status" value="1"/>
</dbReference>
<comment type="catalytic activity">
    <reaction evidence="10">
        <text>a tRNA with a 3' CCA end + 2 CTP + ATP = a tRNA with a 3' CCACCA end + 3 diphosphate</text>
        <dbReference type="Rhea" id="RHEA:76235"/>
        <dbReference type="Rhea" id="RHEA-COMP:10468"/>
        <dbReference type="Rhea" id="RHEA-COMP:18655"/>
        <dbReference type="ChEBI" id="CHEBI:30616"/>
        <dbReference type="ChEBI" id="CHEBI:33019"/>
        <dbReference type="ChEBI" id="CHEBI:37563"/>
        <dbReference type="ChEBI" id="CHEBI:83071"/>
        <dbReference type="ChEBI" id="CHEBI:195187"/>
    </reaction>
</comment>
<organism evidence="14 15">
    <name type="scientific">Candidatus Methanocrinis alkalitolerans</name>
    <dbReference type="NCBI Taxonomy" id="3033395"/>
    <lineage>
        <taxon>Archaea</taxon>
        <taxon>Methanobacteriati</taxon>
        <taxon>Methanobacteriota</taxon>
        <taxon>Stenosarchaea group</taxon>
        <taxon>Methanomicrobia</taxon>
        <taxon>Methanotrichales</taxon>
        <taxon>Methanotrichaceae</taxon>
        <taxon>Methanocrinis</taxon>
    </lineage>
</organism>
<evidence type="ECO:0000259" key="13">
    <source>
        <dbReference type="Pfam" id="PF21133"/>
    </source>
</evidence>
<feature type="domain" description="CCA-adding enzyme C-terminal" evidence="13">
    <location>
        <begin position="255"/>
        <end position="414"/>
    </location>
</feature>
<name>A0ABT5XD41_9EURY</name>